<dbReference type="EMBL" id="UINC01129649">
    <property type="protein sequence ID" value="SVD10179.1"/>
    <property type="molecule type" value="Genomic_DNA"/>
</dbReference>
<evidence type="ECO:0000259" key="1">
    <source>
        <dbReference type="Pfam" id="PF13460"/>
    </source>
</evidence>
<proteinExistence type="predicted"/>
<evidence type="ECO:0000313" key="2">
    <source>
        <dbReference type="EMBL" id="SVD10179.1"/>
    </source>
</evidence>
<dbReference type="CDD" id="cd05243">
    <property type="entry name" value="SDR_a5"/>
    <property type="match status" value="1"/>
</dbReference>
<sequence>MDVLIVGANGKTGRLIIPLLLAERHRPRALIRAESQSENMLALGAEPVIGDLEASLAEVVRGHAAVIFVAGSGSKTGPEKTVDVDQIGAMALIDACVVENCRRFVMLSAMAVGAPERAPQKLHHYLVSKAIADAHLSASGLDATIVRPGYLSDEAGTGRIRIGKNLGQVADGGLISREDTARILVACLDRPNTIGTCFETLAGNTPIEDALAEL</sequence>
<organism evidence="2">
    <name type="scientific">marine metagenome</name>
    <dbReference type="NCBI Taxonomy" id="408172"/>
    <lineage>
        <taxon>unclassified sequences</taxon>
        <taxon>metagenomes</taxon>
        <taxon>ecological metagenomes</taxon>
    </lineage>
</organism>
<dbReference type="Gene3D" id="3.40.50.720">
    <property type="entry name" value="NAD(P)-binding Rossmann-like Domain"/>
    <property type="match status" value="1"/>
</dbReference>
<accession>A0A382SJY0</accession>
<dbReference type="AlphaFoldDB" id="A0A382SJY0"/>
<dbReference type="InterPro" id="IPR036291">
    <property type="entry name" value="NAD(P)-bd_dom_sf"/>
</dbReference>
<dbReference type="InterPro" id="IPR016040">
    <property type="entry name" value="NAD(P)-bd_dom"/>
</dbReference>
<dbReference type="PANTHER" id="PTHR15020">
    <property type="entry name" value="FLAVIN REDUCTASE-RELATED"/>
    <property type="match status" value="1"/>
</dbReference>
<reference evidence="2" key="1">
    <citation type="submission" date="2018-05" db="EMBL/GenBank/DDBJ databases">
        <authorList>
            <person name="Lanie J.A."/>
            <person name="Ng W.-L."/>
            <person name="Kazmierczak K.M."/>
            <person name="Andrzejewski T.M."/>
            <person name="Davidsen T.M."/>
            <person name="Wayne K.J."/>
            <person name="Tettelin H."/>
            <person name="Glass J.I."/>
            <person name="Rusch D."/>
            <person name="Podicherti R."/>
            <person name="Tsui H.-C.T."/>
            <person name="Winkler M.E."/>
        </authorList>
    </citation>
    <scope>NUCLEOTIDE SEQUENCE</scope>
</reference>
<gene>
    <name evidence="2" type="ORF">METZ01_LOCUS363033</name>
</gene>
<protein>
    <recommendedName>
        <fullName evidence="1">NAD(P)-binding domain-containing protein</fullName>
    </recommendedName>
</protein>
<name>A0A382SJY0_9ZZZZ</name>
<dbReference type="SUPFAM" id="SSF51735">
    <property type="entry name" value="NAD(P)-binding Rossmann-fold domains"/>
    <property type="match status" value="1"/>
</dbReference>
<dbReference type="PANTHER" id="PTHR15020:SF50">
    <property type="entry name" value="UPF0659 PROTEIN YMR090W"/>
    <property type="match status" value="1"/>
</dbReference>
<dbReference type="Pfam" id="PF13460">
    <property type="entry name" value="NAD_binding_10"/>
    <property type="match status" value="1"/>
</dbReference>
<feature type="domain" description="NAD(P)-binding" evidence="1">
    <location>
        <begin position="7"/>
        <end position="191"/>
    </location>
</feature>